<evidence type="ECO:0008006" key="3">
    <source>
        <dbReference type="Google" id="ProtNLM"/>
    </source>
</evidence>
<proteinExistence type="predicted"/>
<organism evidence="1 2">
    <name type="scientific">Aurantiacibacter zhengii</name>
    <dbReference type="NCBI Taxonomy" id="2307003"/>
    <lineage>
        <taxon>Bacteria</taxon>
        <taxon>Pseudomonadati</taxon>
        <taxon>Pseudomonadota</taxon>
        <taxon>Alphaproteobacteria</taxon>
        <taxon>Sphingomonadales</taxon>
        <taxon>Erythrobacteraceae</taxon>
        <taxon>Aurantiacibacter</taxon>
    </lineage>
</organism>
<dbReference type="EMBL" id="QXFL01000004">
    <property type="protein sequence ID" value="RIV85866.1"/>
    <property type="molecule type" value="Genomic_DNA"/>
</dbReference>
<name>A0A418NS39_9SPHN</name>
<dbReference type="Proteomes" id="UP000286576">
    <property type="component" value="Unassembled WGS sequence"/>
</dbReference>
<evidence type="ECO:0000313" key="1">
    <source>
        <dbReference type="EMBL" id="RIV85866.1"/>
    </source>
</evidence>
<dbReference type="AlphaFoldDB" id="A0A418NS39"/>
<comment type="caution">
    <text evidence="1">The sequence shown here is derived from an EMBL/GenBank/DDBJ whole genome shotgun (WGS) entry which is preliminary data.</text>
</comment>
<reference evidence="1 2" key="1">
    <citation type="submission" date="2018-08" db="EMBL/GenBank/DDBJ databases">
        <title>Erythrobacter zhengii sp.nov., a bacterium isolated from deep-sea sediment.</title>
        <authorList>
            <person name="Fang C."/>
            <person name="Wu Y.-H."/>
            <person name="Sun C."/>
            <person name="Wang H."/>
            <person name="Cheng H."/>
            <person name="Meng F.-X."/>
            <person name="Wang C.-S."/>
            <person name="Xu X.-W."/>
        </authorList>
    </citation>
    <scope>NUCLEOTIDE SEQUENCE [LARGE SCALE GENOMIC DNA]</scope>
    <source>
        <strain evidence="1 2">V18</strain>
    </source>
</reference>
<gene>
    <name evidence="1" type="ORF">D2V07_11180</name>
</gene>
<evidence type="ECO:0000313" key="2">
    <source>
        <dbReference type="Proteomes" id="UP000286576"/>
    </source>
</evidence>
<protein>
    <recommendedName>
        <fullName evidence="3">LysR family transcriptional regulator</fullName>
    </recommendedName>
</protein>
<keyword evidence="2" id="KW-1185">Reference proteome</keyword>
<accession>A0A418NS39</accession>
<sequence length="135" mass="15004">MPLRSRRDGWSAARQCAFLAHLYLTGSVSAAAGAVGMSRESAHRLRRRAGAASFAQAWDHVLTPQGEGRVAQKVDWRKVTDEELFRRVEHGLIAPALHRGRITGIRRKADNSALLRLLRRLDKANAQPFEEEPGA</sequence>